<proteinExistence type="predicted"/>
<evidence type="ECO:0000256" key="1">
    <source>
        <dbReference type="SAM" id="MobiDB-lite"/>
    </source>
</evidence>
<dbReference type="PATRIC" id="fig|320778.3.peg.1299"/>
<reference evidence="2 3" key="1">
    <citation type="submission" date="2015-05" db="EMBL/GenBank/DDBJ databases">
        <title>Photobacterium galathea sp. nov.</title>
        <authorList>
            <person name="Machado H."/>
            <person name="Gram L."/>
        </authorList>
    </citation>
    <scope>NUCLEOTIDE SEQUENCE [LARGE SCALE GENOMIC DNA]</scope>
    <source>
        <strain evidence="2 3">DSM 22954</strain>
    </source>
</reference>
<evidence type="ECO:0000313" key="3">
    <source>
        <dbReference type="Proteomes" id="UP000035909"/>
    </source>
</evidence>
<gene>
    <name evidence="2" type="ORF">ABT57_06020</name>
</gene>
<dbReference type="InterPro" id="IPR014991">
    <property type="entry name" value="DUF1840"/>
</dbReference>
<dbReference type="EMBL" id="LDOU01000006">
    <property type="protein sequence ID" value="KLV10138.1"/>
    <property type="molecule type" value="Genomic_DNA"/>
</dbReference>
<evidence type="ECO:0000313" key="2">
    <source>
        <dbReference type="EMBL" id="KLV10138.1"/>
    </source>
</evidence>
<dbReference type="Proteomes" id="UP000035909">
    <property type="component" value="Unassembled WGS sequence"/>
</dbReference>
<dbReference type="RefSeq" id="WP_047884301.1">
    <property type="nucleotide sequence ID" value="NZ_CP071326.1"/>
</dbReference>
<comment type="caution">
    <text evidence="2">The sequence shown here is derived from an EMBL/GenBank/DDBJ whole genome shotgun (WGS) entry which is preliminary data.</text>
</comment>
<dbReference type="AlphaFoldDB" id="A0A0J1HEU3"/>
<accession>A0A0J1HEU3</accession>
<protein>
    <recommendedName>
        <fullName evidence="4">DUF1840 domain-containing protein</fullName>
    </recommendedName>
</protein>
<evidence type="ECO:0008006" key="4">
    <source>
        <dbReference type="Google" id="ProtNLM"/>
    </source>
</evidence>
<organism evidence="2 3">
    <name type="scientific">Photobacterium ganghwense</name>
    <dbReference type="NCBI Taxonomy" id="320778"/>
    <lineage>
        <taxon>Bacteria</taxon>
        <taxon>Pseudomonadati</taxon>
        <taxon>Pseudomonadota</taxon>
        <taxon>Gammaproteobacteria</taxon>
        <taxon>Vibrionales</taxon>
        <taxon>Vibrionaceae</taxon>
        <taxon>Photobacterium</taxon>
    </lineage>
</organism>
<dbReference type="OrthoDB" id="5625523at2"/>
<dbReference type="Pfam" id="PF08895">
    <property type="entry name" value="DUF1840"/>
    <property type="match status" value="1"/>
</dbReference>
<sequence length="116" mass="12824">MLVTFKCKACGNVLMFGDVARQMLSMMGHCENIPGALEAEEVPDALANLKAAAQKIHQDEQAMKNQGDNQQPETEVDDVGSLDYEPVVSLHTRATPLIEMLEIAARENCYVMWQEG</sequence>
<name>A0A0J1HEU3_9GAMM</name>
<dbReference type="STRING" id="320778.ABT57_06020"/>
<keyword evidence="3" id="KW-1185">Reference proteome</keyword>
<feature type="region of interest" description="Disordered" evidence="1">
    <location>
        <begin position="57"/>
        <end position="79"/>
    </location>
</feature>
<feature type="compositionally biased region" description="Polar residues" evidence="1">
    <location>
        <begin position="63"/>
        <end position="73"/>
    </location>
</feature>